<evidence type="ECO:0008006" key="4">
    <source>
        <dbReference type="Google" id="ProtNLM"/>
    </source>
</evidence>
<evidence type="ECO:0000313" key="3">
    <source>
        <dbReference type="Proteomes" id="UP000244722"/>
    </source>
</evidence>
<dbReference type="Proteomes" id="UP000244722">
    <property type="component" value="Unassembled WGS sequence"/>
</dbReference>
<gene>
    <name evidence="2" type="ORF">B9Z19DRAFT_514124</name>
</gene>
<proteinExistence type="predicted"/>
<keyword evidence="3" id="KW-1185">Reference proteome</keyword>
<comment type="caution">
    <text evidence="2">The sequence shown here is derived from an EMBL/GenBank/DDBJ whole genome shotgun (WGS) entry which is preliminary data.</text>
</comment>
<keyword evidence="1" id="KW-0732">Signal</keyword>
<dbReference type="EMBL" id="NESQ01000035">
    <property type="protein sequence ID" value="PUU82004.1"/>
    <property type="molecule type" value="Genomic_DNA"/>
</dbReference>
<evidence type="ECO:0000256" key="1">
    <source>
        <dbReference type="SAM" id="SignalP"/>
    </source>
</evidence>
<feature type="signal peptide" evidence="1">
    <location>
        <begin position="1"/>
        <end position="16"/>
    </location>
</feature>
<protein>
    <recommendedName>
        <fullName evidence="4">Secreted protein</fullName>
    </recommendedName>
</protein>
<name>A0A2T7A2Q9_TUBBO</name>
<accession>A0A2T7A2Q9</accession>
<organism evidence="2 3">
    <name type="scientific">Tuber borchii</name>
    <name type="common">White truffle</name>
    <dbReference type="NCBI Taxonomy" id="42251"/>
    <lineage>
        <taxon>Eukaryota</taxon>
        <taxon>Fungi</taxon>
        <taxon>Dikarya</taxon>
        <taxon>Ascomycota</taxon>
        <taxon>Pezizomycotina</taxon>
        <taxon>Pezizomycetes</taxon>
        <taxon>Pezizales</taxon>
        <taxon>Tuberaceae</taxon>
        <taxon>Tuber</taxon>
    </lineage>
</organism>
<reference evidence="2 3" key="1">
    <citation type="submission" date="2017-04" db="EMBL/GenBank/DDBJ databases">
        <title>Draft genome sequence of Tuber borchii Vittad., a whitish edible truffle.</title>
        <authorList>
            <consortium name="DOE Joint Genome Institute"/>
            <person name="Murat C."/>
            <person name="Kuo A."/>
            <person name="Barry K.W."/>
            <person name="Clum A."/>
            <person name="Dockter R.B."/>
            <person name="Fauchery L."/>
            <person name="Iotti M."/>
            <person name="Kohler A."/>
            <person name="Labutti K."/>
            <person name="Lindquist E.A."/>
            <person name="Lipzen A."/>
            <person name="Ohm R.A."/>
            <person name="Wang M."/>
            <person name="Grigoriev I.V."/>
            <person name="Zambonelli A."/>
            <person name="Martin F.M."/>
        </authorList>
    </citation>
    <scope>NUCLEOTIDE SEQUENCE [LARGE SCALE GENOMIC DNA]</scope>
    <source>
        <strain evidence="2 3">Tbo3840</strain>
    </source>
</reference>
<evidence type="ECO:0000313" key="2">
    <source>
        <dbReference type="EMBL" id="PUU82004.1"/>
    </source>
</evidence>
<dbReference type="AlphaFoldDB" id="A0A2T7A2Q9"/>
<feature type="chain" id="PRO_5015681607" description="Secreted protein" evidence="1">
    <location>
        <begin position="17"/>
        <end position="95"/>
    </location>
</feature>
<sequence>MASFLLLHFFFSLAHDRGFISLSGNTSTVQYLFPIVFGEEAPPHISQTITQDKTFSPIFARSPRRNEGDRAVLPGGQWFRNGCGGLGAGWSVLDG</sequence>